<evidence type="ECO:0000313" key="2">
    <source>
        <dbReference type="Proteomes" id="UP000267535"/>
    </source>
</evidence>
<dbReference type="Proteomes" id="UP000267535">
    <property type="component" value="Unassembled WGS sequence"/>
</dbReference>
<dbReference type="RefSeq" id="WP_124924079.1">
    <property type="nucleotide sequence ID" value="NZ_BMOH01000001.1"/>
</dbReference>
<name>A0A3P1SUW3_9GAMM</name>
<sequence length="64" mass="7730">MSSKIRLDDLPIGTLDELDNHLCSESDMAPRKREYKKPRKRQMIEDYMEQRSLKRRLSESYDLI</sequence>
<evidence type="ECO:0000313" key="1">
    <source>
        <dbReference type="EMBL" id="RRD01007.1"/>
    </source>
</evidence>
<protein>
    <submittedName>
        <fullName evidence="1">Uncharacterized protein</fullName>
    </submittedName>
</protein>
<dbReference type="InterPro" id="IPR058059">
    <property type="entry name" value="PA3496-like"/>
</dbReference>
<reference evidence="1 2" key="1">
    <citation type="submission" date="2018-11" db="EMBL/GenBank/DDBJ databases">
        <title>The draft genome sequence of Amphritea balenae JAMM 1525T.</title>
        <authorList>
            <person name="Fang Z."/>
            <person name="Zhang Y."/>
            <person name="Han X."/>
        </authorList>
    </citation>
    <scope>NUCLEOTIDE SEQUENCE [LARGE SCALE GENOMIC DNA]</scope>
    <source>
        <strain evidence="1 2">JAMM 1525</strain>
    </source>
</reference>
<keyword evidence="2" id="KW-1185">Reference proteome</keyword>
<organism evidence="1 2">
    <name type="scientific">Amphritea balenae</name>
    <dbReference type="NCBI Taxonomy" id="452629"/>
    <lineage>
        <taxon>Bacteria</taxon>
        <taxon>Pseudomonadati</taxon>
        <taxon>Pseudomonadota</taxon>
        <taxon>Gammaproteobacteria</taxon>
        <taxon>Oceanospirillales</taxon>
        <taxon>Oceanospirillaceae</taxon>
        <taxon>Amphritea</taxon>
    </lineage>
</organism>
<dbReference type="AlphaFoldDB" id="A0A3P1SUW3"/>
<gene>
    <name evidence="1" type="ORF">EHS89_00095</name>
</gene>
<accession>A0A3P1SUW3</accession>
<comment type="caution">
    <text evidence="1">The sequence shown here is derived from an EMBL/GenBank/DDBJ whole genome shotgun (WGS) entry which is preliminary data.</text>
</comment>
<dbReference type="EMBL" id="RQXV01000001">
    <property type="protein sequence ID" value="RRD01007.1"/>
    <property type="molecule type" value="Genomic_DNA"/>
</dbReference>
<dbReference type="NCBIfam" id="NF046101">
    <property type="entry name" value="PA3496_fam"/>
    <property type="match status" value="1"/>
</dbReference>
<proteinExistence type="predicted"/>